<proteinExistence type="predicted"/>
<accession>A0A2I1H3V2</accession>
<dbReference type="OrthoDB" id="2431486at2759"/>
<sequence>MVNCKSTRNVQVVDDEVTKYWNSNDAEESIKPLEWWKMEIWIILNKEEKEKNEIRITAKMVTNNENEYRVLLRSLIIGEILF</sequence>
<evidence type="ECO:0000313" key="2">
    <source>
        <dbReference type="Proteomes" id="UP000234323"/>
    </source>
</evidence>
<dbReference type="EMBL" id="LLXI01001411">
    <property type="protein sequence ID" value="PKY53546.1"/>
    <property type="molecule type" value="Genomic_DNA"/>
</dbReference>
<evidence type="ECO:0000313" key="1">
    <source>
        <dbReference type="EMBL" id="PKY53546.1"/>
    </source>
</evidence>
<gene>
    <name evidence="1" type="ORF">RhiirA4_471823</name>
</gene>
<comment type="caution">
    <text evidence="1">The sequence shown here is derived from an EMBL/GenBank/DDBJ whole genome shotgun (WGS) entry which is preliminary data.</text>
</comment>
<dbReference type="AlphaFoldDB" id="A0A2I1H3V2"/>
<keyword evidence="2" id="KW-1185">Reference proteome</keyword>
<organism evidence="1 2">
    <name type="scientific">Rhizophagus irregularis</name>
    <dbReference type="NCBI Taxonomy" id="588596"/>
    <lineage>
        <taxon>Eukaryota</taxon>
        <taxon>Fungi</taxon>
        <taxon>Fungi incertae sedis</taxon>
        <taxon>Mucoromycota</taxon>
        <taxon>Glomeromycotina</taxon>
        <taxon>Glomeromycetes</taxon>
        <taxon>Glomerales</taxon>
        <taxon>Glomeraceae</taxon>
        <taxon>Rhizophagus</taxon>
    </lineage>
</organism>
<dbReference type="Proteomes" id="UP000234323">
    <property type="component" value="Unassembled WGS sequence"/>
</dbReference>
<name>A0A2I1H3V2_9GLOM</name>
<reference evidence="1 2" key="1">
    <citation type="submission" date="2015-10" db="EMBL/GenBank/DDBJ databases">
        <title>Genome analyses suggest a sexual origin of heterokaryosis in a supposedly ancient asexual fungus.</title>
        <authorList>
            <person name="Ropars J."/>
            <person name="Sedzielewska K."/>
            <person name="Noel J."/>
            <person name="Charron P."/>
            <person name="Farinelli L."/>
            <person name="Marton T."/>
            <person name="Kruger M."/>
            <person name="Pelin A."/>
            <person name="Brachmann A."/>
            <person name="Corradi N."/>
        </authorList>
    </citation>
    <scope>NUCLEOTIDE SEQUENCE [LARGE SCALE GENOMIC DNA]</scope>
    <source>
        <strain evidence="1 2">A4</strain>
    </source>
</reference>
<protein>
    <submittedName>
        <fullName evidence="1">Uncharacterized protein</fullName>
    </submittedName>
</protein>